<feature type="transmembrane region" description="Helical" evidence="1">
    <location>
        <begin position="444"/>
        <end position="465"/>
    </location>
</feature>
<feature type="transmembrane region" description="Helical" evidence="1">
    <location>
        <begin position="337"/>
        <end position="357"/>
    </location>
</feature>
<evidence type="ECO:0000313" key="3">
    <source>
        <dbReference type="Proteomes" id="UP000070355"/>
    </source>
</evidence>
<evidence type="ECO:0000256" key="1">
    <source>
        <dbReference type="SAM" id="Phobius"/>
    </source>
</evidence>
<feature type="transmembrane region" description="Helical" evidence="1">
    <location>
        <begin position="256"/>
        <end position="283"/>
    </location>
</feature>
<organism evidence="2 3">
    <name type="scientific">Gemella haemolysans</name>
    <dbReference type="NCBI Taxonomy" id="1379"/>
    <lineage>
        <taxon>Bacteria</taxon>
        <taxon>Bacillati</taxon>
        <taxon>Bacillota</taxon>
        <taxon>Bacilli</taxon>
        <taxon>Bacillales</taxon>
        <taxon>Gemellaceae</taxon>
        <taxon>Gemella</taxon>
    </lineage>
</organism>
<keyword evidence="1" id="KW-0812">Transmembrane</keyword>
<feature type="transmembrane region" description="Helical" evidence="1">
    <location>
        <begin position="377"/>
        <end position="397"/>
    </location>
</feature>
<keyword evidence="1" id="KW-1133">Transmembrane helix</keyword>
<feature type="transmembrane region" description="Helical" evidence="1">
    <location>
        <begin position="219"/>
        <end position="235"/>
    </location>
</feature>
<name>A0A133ZPA7_9BACL</name>
<dbReference type="OrthoDB" id="2991684at2"/>
<dbReference type="EMBL" id="LSDC01000134">
    <property type="protein sequence ID" value="KXB57268.1"/>
    <property type="molecule type" value="Genomic_DNA"/>
</dbReference>
<proteinExistence type="predicted"/>
<feature type="transmembrane region" description="Helical" evidence="1">
    <location>
        <begin position="418"/>
        <end position="438"/>
    </location>
</feature>
<keyword evidence="1" id="KW-0472">Membrane</keyword>
<protein>
    <submittedName>
        <fullName evidence="2">Uncharacterized protein</fullName>
    </submittedName>
</protein>
<dbReference type="AlphaFoldDB" id="A0A133ZPA7"/>
<feature type="transmembrane region" description="Helical" evidence="1">
    <location>
        <begin position="303"/>
        <end position="325"/>
    </location>
</feature>
<comment type="caution">
    <text evidence="2">The sequence shown here is derived from an EMBL/GenBank/DDBJ whole genome shotgun (WGS) entry which is preliminary data.</text>
</comment>
<reference evidence="3" key="1">
    <citation type="submission" date="2016-01" db="EMBL/GenBank/DDBJ databases">
        <authorList>
            <person name="Mitreva M."/>
            <person name="Pepin K.H."/>
            <person name="Mihindukulasuriya K.A."/>
            <person name="Fulton R."/>
            <person name="Fronick C."/>
            <person name="O'Laughlin M."/>
            <person name="Miner T."/>
            <person name="Herter B."/>
            <person name="Rosa B.A."/>
            <person name="Cordes M."/>
            <person name="Tomlinson C."/>
            <person name="Wollam A."/>
            <person name="Palsikar V.B."/>
            <person name="Mardis E.R."/>
            <person name="Wilson R.K."/>
        </authorList>
    </citation>
    <scope>NUCLEOTIDE SEQUENCE [LARGE SCALE GENOMIC DNA]</scope>
    <source>
        <strain evidence="3">DNF01167</strain>
    </source>
</reference>
<evidence type="ECO:0000313" key="2">
    <source>
        <dbReference type="EMBL" id="KXB57268.1"/>
    </source>
</evidence>
<accession>A0A133ZPA7</accession>
<dbReference type="PATRIC" id="fig|1379.3.peg.1801"/>
<sequence length="471" mass="53884">MKMCKDILKIIRIYLKQYSIMLVILLIAFSTFAATTTNKQLNELKNGVAAYDFQLTTGIAKELEIRKGASNDELNQKTHELYKLKEEYQKNYKEKLSKEKLDEMKHSYAVGAYLHNFPSTALWTFYTNNEDLNVLTGGGSEKYKQYLTEEELNNVPKYKEWSRMQPGSKEYFDKQEELDKLYPPALDISNTKTLTFLKENLEASKVKLKETLFNEGTNIGYYILITLIPLLIFGDEYHTNFGKFVASLPYEKEKVYFAKVILSFLILIVTYILTGLANIAVISNSLLGEIYNVPAVLEINNKIYILGIGLVLLGAILSSFCGNILSIGVMYIPALTLIYYPLGVWVVIGKLFVVDYFSNEPFLDNIPRMPIFYYFGYTPWKNIIIYLVILTIIMLLASKVYKKHNVEKEGEFFIIERVSLVGYLILLMGVFASTLLVLVDIFGINQIVALALTILLVPAVLWKLVKTKIRI</sequence>
<dbReference type="STRING" id="1379.HMPREF3186_01808"/>
<gene>
    <name evidence="2" type="ORF">HMPREF3186_01808</name>
</gene>
<dbReference type="Proteomes" id="UP000070355">
    <property type="component" value="Unassembled WGS sequence"/>
</dbReference>